<evidence type="ECO:0000313" key="5">
    <source>
        <dbReference type="Proteomes" id="UP000262939"/>
    </source>
</evidence>
<comment type="subcellular location">
    <subcellularLocation>
        <location evidence="1">Secreted</location>
    </subcellularLocation>
</comment>
<dbReference type="AlphaFoldDB" id="A0A372LGN2"/>
<protein>
    <submittedName>
        <fullName evidence="4">Toxin</fullName>
    </submittedName>
</protein>
<evidence type="ECO:0000259" key="3">
    <source>
        <dbReference type="PROSITE" id="PS51995"/>
    </source>
</evidence>
<dbReference type="GO" id="GO:0008237">
    <property type="term" value="F:metallopeptidase activity"/>
    <property type="evidence" value="ECO:0007669"/>
    <property type="project" value="InterPro"/>
</dbReference>
<sequence>MYVKKLAVVVAVSVFLFSFYSFTYASEEGITWNELSGSHPLKQMNISKSNKNLMELFLFSSTSFDSDEALLIIETVGKLPPFMIDRLLQNDVRVKLFTGSLTDNKSARHLKGQVPRGYKDTSRTWDDVPGMGGSRNVLVKIGASRKGSGHGSVSLELHELAHTIDTILYGRIREDKDFLKIWRKEAPILFPGESYFLQYPEEYFAESFAMYYKDKHYKSLVNSKAPETFLYIEHLK</sequence>
<dbReference type="Gene3D" id="3.40.390.10">
    <property type="entry name" value="Collagenase (Catalytic Domain)"/>
    <property type="match status" value="1"/>
</dbReference>
<dbReference type="Proteomes" id="UP000262939">
    <property type="component" value="Unassembled WGS sequence"/>
</dbReference>
<dbReference type="InterPro" id="IPR024079">
    <property type="entry name" value="MetalloPept_cat_dom_sf"/>
</dbReference>
<dbReference type="GO" id="GO:0005576">
    <property type="term" value="C:extracellular region"/>
    <property type="evidence" value="ECO:0007669"/>
    <property type="project" value="UniProtKB-SubCell"/>
</dbReference>
<dbReference type="Pfam" id="PF07737">
    <property type="entry name" value="ATLF"/>
    <property type="match status" value="1"/>
</dbReference>
<accession>A0A372LGN2</accession>
<dbReference type="OrthoDB" id="2615003at2"/>
<name>A0A372LGN2_9BACI</name>
<reference evidence="4 5" key="1">
    <citation type="submission" date="2018-08" db="EMBL/GenBank/DDBJ databases">
        <title>Bacillus chawlae sp. nov., Bacillus glennii sp. nov., and Bacillus saganii sp. nov. Isolated from the Vehicle Assembly Building at Kennedy Space Center where the Viking Spacecraft were Assembled.</title>
        <authorList>
            <person name="Seuylemezian A."/>
            <person name="Vaishampayan P."/>
        </authorList>
    </citation>
    <scope>NUCLEOTIDE SEQUENCE [LARGE SCALE GENOMIC DNA]</scope>
    <source>
        <strain evidence="4 5">V44-8</strain>
    </source>
</reference>
<dbReference type="InterPro" id="IPR014781">
    <property type="entry name" value="Anthrax_toxin_lethal/edema_N/C"/>
</dbReference>
<evidence type="ECO:0000313" key="4">
    <source>
        <dbReference type="EMBL" id="RFU65455.1"/>
    </source>
</evidence>
<dbReference type="PROSITE" id="PS51995">
    <property type="entry name" value="ATLF"/>
    <property type="match status" value="1"/>
</dbReference>
<dbReference type="SUPFAM" id="SSF55486">
    <property type="entry name" value="Metalloproteases ('zincins'), catalytic domain"/>
    <property type="match status" value="1"/>
</dbReference>
<evidence type="ECO:0000256" key="2">
    <source>
        <dbReference type="ARBA" id="ARBA00022525"/>
    </source>
</evidence>
<organism evidence="4 5">
    <name type="scientific">Peribacillus glennii</name>
    <dbReference type="NCBI Taxonomy" id="2303991"/>
    <lineage>
        <taxon>Bacteria</taxon>
        <taxon>Bacillati</taxon>
        <taxon>Bacillota</taxon>
        <taxon>Bacilli</taxon>
        <taxon>Bacillales</taxon>
        <taxon>Bacillaceae</taxon>
        <taxon>Peribacillus</taxon>
    </lineage>
</organism>
<feature type="domain" description="ATLF-like" evidence="3">
    <location>
        <begin position="47"/>
        <end position="236"/>
    </location>
</feature>
<gene>
    <name evidence="4" type="ORF">D0466_06085</name>
</gene>
<keyword evidence="5" id="KW-1185">Reference proteome</keyword>
<dbReference type="InterPro" id="IPR047568">
    <property type="entry name" value="ATLF-like_dom"/>
</dbReference>
<dbReference type="RefSeq" id="WP_117321630.1">
    <property type="nucleotide sequence ID" value="NZ_QVTD01000003.1"/>
</dbReference>
<dbReference type="EMBL" id="QVTD01000003">
    <property type="protein sequence ID" value="RFU65455.1"/>
    <property type="molecule type" value="Genomic_DNA"/>
</dbReference>
<comment type="caution">
    <text evidence="4">The sequence shown here is derived from an EMBL/GenBank/DDBJ whole genome shotgun (WGS) entry which is preliminary data.</text>
</comment>
<dbReference type="CDD" id="cd20183">
    <property type="entry name" value="M34_PPEP"/>
    <property type="match status" value="1"/>
</dbReference>
<keyword evidence="2" id="KW-0964">Secreted</keyword>
<evidence type="ECO:0000256" key="1">
    <source>
        <dbReference type="ARBA" id="ARBA00004613"/>
    </source>
</evidence>
<proteinExistence type="predicted"/>